<dbReference type="SMART" id="SM00194">
    <property type="entry name" value="PTPc"/>
    <property type="match status" value="1"/>
</dbReference>
<evidence type="ECO:0000313" key="4">
    <source>
        <dbReference type="WBParaSite" id="PgR011_g184_t03"/>
    </source>
</evidence>
<dbReference type="PROSITE" id="PS00383">
    <property type="entry name" value="TYR_PHOSPHATASE_1"/>
    <property type="match status" value="1"/>
</dbReference>
<dbReference type="PROSITE" id="PS50056">
    <property type="entry name" value="TYR_PHOSPHATASE_2"/>
    <property type="match status" value="1"/>
</dbReference>
<dbReference type="InterPro" id="IPR003595">
    <property type="entry name" value="Tyr_Pase_cat"/>
</dbReference>
<dbReference type="Pfam" id="PF00102">
    <property type="entry name" value="Y_phosphatase"/>
    <property type="match status" value="1"/>
</dbReference>
<evidence type="ECO:0000313" key="3">
    <source>
        <dbReference type="Proteomes" id="UP000887569"/>
    </source>
</evidence>
<evidence type="ECO:0000259" key="1">
    <source>
        <dbReference type="PROSITE" id="PS50055"/>
    </source>
</evidence>
<proteinExistence type="predicted"/>
<protein>
    <submittedName>
        <fullName evidence="4">Protein-tyrosine-phosphatase</fullName>
    </submittedName>
</protein>
<dbReference type="AlphaFoldDB" id="A0A915ARR5"/>
<dbReference type="CDD" id="cd00047">
    <property type="entry name" value="PTPc"/>
    <property type="match status" value="1"/>
</dbReference>
<dbReference type="GO" id="GO:0004725">
    <property type="term" value="F:protein tyrosine phosphatase activity"/>
    <property type="evidence" value="ECO:0007669"/>
    <property type="project" value="InterPro"/>
</dbReference>
<dbReference type="InterPro" id="IPR000387">
    <property type="entry name" value="Tyr_Pase_dom"/>
</dbReference>
<keyword evidence="3" id="KW-1185">Reference proteome</keyword>
<dbReference type="Gene3D" id="3.90.190.10">
    <property type="entry name" value="Protein tyrosine phosphatase superfamily"/>
    <property type="match status" value="1"/>
</dbReference>
<dbReference type="PROSITE" id="PS50055">
    <property type="entry name" value="TYR_PHOSPHATASE_PTP"/>
    <property type="match status" value="1"/>
</dbReference>
<dbReference type="InterPro" id="IPR052782">
    <property type="entry name" value="Oocyte-zygote_transition_reg"/>
</dbReference>
<evidence type="ECO:0000259" key="2">
    <source>
        <dbReference type="PROSITE" id="PS50056"/>
    </source>
</evidence>
<dbReference type="Proteomes" id="UP000887569">
    <property type="component" value="Unplaced"/>
</dbReference>
<sequence length="411" mass="46945">SYLCVFLESEDFRSFSSCATIDSRLTIMGPKPRRRVMTRGRNECSVELDAAKQPTRRGGRQKLTTKTQIRRLACAEPRAPIGKKFVHKSVSDASHSSHRKNGPIEEWMNNTAELGVRGVRKEFVRDIKGYVPSGSQSAWENDKNFDKNRYEDIRLLDKTRVIIKKAQNGDDYIHASYVKVADNLTYICAQGPLENTVQNFWIMVIQEESKVILQLCQMRENGKEQSAEYFPKNSTTKSYGAVHVHVKEKPTNAVGLKNVTRSKIQATYEGKTQEVLHILYTGWPDHCVADSPAVCCGVRNLVHKNYDKKPVIVHCSAGVGRTGTFVAIEMAVSKLKEKEITSICDLAKCLRDQRMGAIQNDQQYLFIYRMVIEVLMNEDLLTKDLQVINFLKDYEDIIQRKKAERMRKTKN</sequence>
<dbReference type="PRINTS" id="PR00700">
    <property type="entry name" value="PRTYPHPHTASE"/>
</dbReference>
<dbReference type="InterPro" id="IPR000242">
    <property type="entry name" value="PTP_cat"/>
</dbReference>
<feature type="domain" description="Tyrosine-protein phosphatase" evidence="1">
    <location>
        <begin position="119"/>
        <end position="374"/>
    </location>
</feature>
<dbReference type="PANTHER" id="PTHR46163">
    <property type="entry name" value="TYROSINE-PROTEIN PHOSPHATASE-RELATED"/>
    <property type="match status" value="1"/>
</dbReference>
<dbReference type="InterPro" id="IPR016130">
    <property type="entry name" value="Tyr_Pase_AS"/>
</dbReference>
<name>A0A915ARR5_PARUN</name>
<accession>A0A915ARR5</accession>
<dbReference type="SMART" id="SM00404">
    <property type="entry name" value="PTPc_motif"/>
    <property type="match status" value="1"/>
</dbReference>
<dbReference type="InterPro" id="IPR029021">
    <property type="entry name" value="Prot-tyrosine_phosphatase-like"/>
</dbReference>
<feature type="domain" description="Tyrosine specific protein phosphatases" evidence="2">
    <location>
        <begin position="298"/>
        <end position="365"/>
    </location>
</feature>
<reference evidence="4" key="1">
    <citation type="submission" date="2022-11" db="UniProtKB">
        <authorList>
            <consortium name="WormBaseParasite"/>
        </authorList>
    </citation>
    <scope>IDENTIFICATION</scope>
</reference>
<dbReference type="WBParaSite" id="PgR011_g184_t03">
    <property type="protein sequence ID" value="PgR011_g184_t03"/>
    <property type="gene ID" value="PgR011_g184"/>
</dbReference>
<dbReference type="SUPFAM" id="SSF52799">
    <property type="entry name" value="(Phosphotyrosine protein) phosphatases II"/>
    <property type="match status" value="1"/>
</dbReference>
<organism evidence="3 4">
    <name type="scientific">Parascaris univalens</name>
    <name type="common">Nematode worm</name>
    <dbReference type="NCBI Taxonomy" id="6257"/>
    <lineage>
        <taxon>Eukaryota</taxon>
        <taxon>Metazoa</taxon>
        <taxon>Ecdysozoa</taxon>
        <taxon>Nematoda</taxon>
        <taxon>Chromadorea</taxon>
        <taxon>Rhabditida</taxon>
        <taxon>Spirurina</taxon>
        <taxon>Ascaridomorpha</taxon>
        <taxon>Ascaridoidea</taxon>
        <taxon>Ascarididae</taxon>
        <taxon>Parascaris</taxon>
    </lineage>
</organism>